<evidence type="ECO:0000313" key="5">
    <source>
        <dbReference type="EMBL" id="KAK2138586.1"/>
    </source>
</evidence>
<dbReference type="EMBL" id="JAODUP010002930">
    <property type="protein sequence ID" value="KAK2138493.1"/>
    <property type="molecule type" value="Genomic_DNA"/>
</dbReference>
<dbReference type="Proteomes" id="UP001208570">
    <property type="component" value="Unassembled WGS sequence"/>
</dbReference>
<evidence type="ECO:0000313" key="6">
    <source>
        <dbReference type="EMBL" id="KAK2138587.1"/>
    </source>
</evidence>
<evidence type="ECO:0000313" key="1">
    <source>
        <dbReference type="EMBL" id="KAK2138437.1"/>
    </source>
</evidence>
<dbReference type="EMBL" id="JAODUP010002758">
    <property type="protein sequence ID" value="KAK2138587.1"/>
    <property type="molecule type" value="Genomic_DNA"/>
</dbReference>
<evidence type="ECO:0000313" key="3">
    <source>
        <dbReference type="EMBL" id="KAK2138493.1"/>
    </source>
</evidence>
<reference evidence="4" key="1">
    <citation type="journal article" date="2023" name="Mol. Biol. Evol.">
        <title>Third-Generation Sequencing Reveals the Adaptive Role of the Epigenome in Three Deep-Sea Polychaetes.</title>
        <authorList>
            <person name="Perez M."/>
            <person name="Aroh O."/>
            <person name="Sun Y."/>
            <person name="Lan Y."/>
            <person name="Juniper S.K."/>
            <person name="Young C.R."/>
            <person name="Angers B."/>
            <person name="Qian P.Y."/>
        </authorList>
    </citation>
    <scope>NUCLEOTIDE SEQUENCE</scope>
    <source>
        <strain evidence="4">P08H-3</strain>
    </source>
</reference>
<protein>
    <submittedName>
        <fullName evidence="4">Uncharacterized protein</fullName>
    </submittedName>
</protein>
<proteinExistence type="predicted"/>
<organism evidence="4 8">
    <name type="scientific">Paralvinella palmiformis</name>
    <dbReference type="NCBI Taxonomy" id="53620"/>
    <lineage>
        <taxon>Eukaryota</taxon>
        <taxon>Metazoa</taxon>
        <taxon>Spiralia</taxon>
        <taxon>Lophotrochozoa</taxon>
        <taxon>Annelida</taxon>
        <taxon>Polychaeta</taxon>
        <taxon>Sedentaria</taxon>
        <taxon>Canalipalpata</taxon>
        <taxon>Terebellida</taxon>
        <taxon>Terebelliformia</taxon>
        <taxon>Alvinellidae</taxon>
        <taxon>Paralvinella</taxon>
    </lineage>
</organism>
<evidence type="ECO:0000313" key="2">
    <source>
        <dbReference type="EMBL" id="KAK2138438.1"/>
    </source>
</evidence>
<dbReference type="EMBL" id="JAODUP010000109">
    <property type="protein sequence ID" value="KAK2161825.1"/>
    <property type="molecule type" value="Genomic_DNA"/>
</dbReference>
<keyword evidence="8" id="KW-1185">Reference proteome</keyword>
<gene>
    <name evidence="7" type="ORF">LSH36_109g05044</name>
    <name evidence="5" type="ORF">LSH36_2770g00000</name>
    <name evidence="6" type="ORF">LSH36_2770g00001</name>
    <name evidence="3" type="ORF">LSH36_2912g00000</name>
    <name evidence="4" type="ORF">LSH36_2912g00001</name>
    <name evidence="1" type="ORF">LSH36_3060g00000</name>
    <name evidence="2" type="ORF">LSH36_3060g00001</name>
</gene>
<dbReference type="EMBL" id="JAODUP010002758">
    <property type="protein sequence ID" value="KAK2138586.1"/>
    <property type="molecule type" value="Genomic_DNA"/>
</dbReference>
<sequence length="99" mass="12125">MMICFRHLDRKFRMSCHHIRMLNRQIEMIQVRYDRSFSSGQRTFRYSHRLKLATYEGMRNMYYEYACRRADQLEQIQDVLIDRGLMFESDDSDTETIPA</sequence>
<name>A0AAD9IPG1_9ANNE</name>
<accession>A0AAD9IPG1</accession>
<evidence type="ECO:0000313" key="7">
    <source>
        <dbReference type="EMBL" id="KAK2161825.1"/>
    </source>
</evidence>
<dbReference type="EMBL" id="JAODUP010003047">
    <property type="protein sequence ID" value="KAK2138438.1"/>
    <property type="molecule type" value="Genomic_DNA"/>
</dbReference>
<evidence type="ECO:0000313" key="4">
    <source>
        <dbReference type="EMBL" id="KAK2138494.1"/>
    </source>
</evidence>
<dbReference type="EMBL" id="JAODUP010003047">
    <property type="protein sequence ID" value="KAK2138437.1"/>
    <property type="molecule type" value="Genomic_DNA"/>
</dbReference>
<dbReference type="AlphaFoldDB" id="A0AAD9IPG1"/>
<dbReference type="EMBL" id="JAODUP010002930">
    <property type="protein sequence ID" value="KAK2138494.1"/>
    <property type="molecule type" value="Genomic_DNA"/>
</dbReference>
<comment type="caution">
    <text evidence="4">The sequence shown here is derived from an EMBL/GenBank/DDBJ whole genome shotgun (WGS) entry which is preliminary data.</text>
</comment>
<evidence type="ECO:0000313" key="8">
    <source>
        <dbReference type="Proteomes" id="UP001208570"/>
    </source>
</evidence>